<feature type="compositionally biased region" description="Low complexity" evidence="3">
    <location>
        <begin position="38"/>
        <end position="51"/>
    </location>
</feature>
<comment type="caution">
    <text evidence="7">The sequence shown here is derived from an EMBL/GenBank/DDBJ whole genome shotgun (WGS) entry which is preliminary data.</text>
</comment>
<proteinExistence type="predicted"/>
<dbReference type="Pfam" id="PF15644">
    <property type="entry name" value="Gln_amidase"/>
    <property type="match status" value="1"/>
</dbReference>
<evidence type="ECO:0000259" key="6">
    <source>
        <dbReference type="Pfam" id="PF25023"/>
    </source>
</evidence>
<dbReference type="PANTHER" id="PTHR32305:SF15">
    <property type="entry name" value="PROTEIN RHSA-RELATED"/>
    <property type="match status" value="1"/>
</dbReference>
<protein>
    <recommendedName>
        <fullName evidence="9">RHS repeat-associated protein</fullName>
    </recommendedName>
</protein>
<dbReference type="Gene3D" id="2.180.10.10">
    <property type="entry name" value="RHS repeat-associated core"/>
    <property type="match status" value="6"/>
</dbReference>
<evidence type="ECO:0000259" key="5">
    <source>
        <dbReference type="Pfam" id="PF20148"/>
    </source>
</evidence>
<dbReference type="NCBIfam" id="TIGR01643">
    <property type="entry name" value="YD_repeat_2x"/>
    <property type="match status" value="19"/>
</dbReference>
<sequence length="2049" mass="215093">MSLAERREQMDRANGDHSPMRGFVQPKPPNLPASPAEKPGTPLKAGPAAKPLAERNSTSGLAAAGVPNPDWVSAYATAYPATLSIGGQTKFSSVAASSVSGLWLYVMDEQKNPVLQQEIKRATDDPSGKYVENGAWCYGWWPSSSYPVDQCFWWSSSLLGGHLQDGKKYYAWIFLMGADGSSSPGGTTSPLVEAFYTPDIPGTQAGLCTCYGQSYRADPVNTATGMFYDRNTDAALPGAGTPFSLDRTYRSDSTTAGLLGRGWSTRFDSKLTIAAGSGATLLTADGAQVVFKEQAGGAYRTPAGSTLKLARTGTTYVVTTTDHTRHTYNASGQLTSLTDRGGQGLTLTYSSGRLTSVTDAAGRSIPFTLDAAGLLTKVALPDGTAVSYSYTGGLLTSATDQAGKAVTYTYGADKRVATVTGRGGGKISNTYDAAGRVVSQTDGSGRTTTFAWDNKRESHTTDPNGGVWTDVYSGNVLLESTDPYGKRVSYGYDRNLRPVSITDARGNTTEMTYDAAGRMATRKSPASAGLTESWTYDAAGNIAGHTDSRGKATAYTYDAANRLASSTDPSGGKVVYAYTGTGALASLTSPRGKATAYAYDPAGNRTSVTTPAGEKTTFRYDAAGRVTAMTDPRGNVAGADPDAFTTTYAYDPRGLLGSATDPLGRTTTYGYDDAGRLTSVKDPAGRTTAYAYDTAGRLTKSTSPAGKTATRTYDAHGNLTSSTDALGNKTTYTYDKSNRLLSAVSPRGNASGANAAAYTTSYGYDESGNRTTVTDPSGAVTTTAYDALNRPVSVTDALGQITKTAYDGSDNVLSTTDPLGKVTRHTYTDTGLAASSTDPLGRVTSFDYDADGNQTSVTTPLGHRSTSTYDADGRLATQVEARGNAAGADPAKFTTTYAYDPAGNLTKVTNPLGKATGTSYDAANQVVASTDELGRTTRTDYDELGRIAKVTGPDGAVTSYAYNAAGDLATRKDPNNHTTTYGYDDAGRQTSVTDPLGRKDTFGYDPDGNRTTVTNARGVTATATFDARGLATAVGYGDTTPQASATYDALGRRKTVTDATGTRTMGFDAAGRLTGVTPSTGKGSYRYTYDDAGQLTSRTIDYTAPQPLDWSGAAQTSSGDLNGDGYTDVVRTDATSGVRTFLGRADGTFTTGTTRSGSGTGFQQILALEYTGDGKLDLLAVDKATGHLLRFDGDGKGGFAAAVDLGAGWGAMTLTPGDFNKDGKQDFLAISSTANALYFYPGNGTGGFAARTDVGPGWGAYRVVPIEYNGDGKLDLLAVNPADGHLYFYPGDGAGTFGTRTDRGAGWGAMQLVPGEFNNDGKQDFLAVDTANHKLRFYPGNGTGGFGTYIVQSDDWTPYGTPAVGRFGSSTNQGIVAPDNANRLRKWNGDGKGKLTGAAVATGPAGGAKVSYGYDADGRRTSQAGSAGTVSYGYDPDGRLTSTTLPTANGHVENRAYDNAGRLTSVTSSKGAAVLAGWQLTLDDAGRATRVAATRSGQPASYQYYGYDSAGRLLTDCTSTTSAASCPDLTAATTYTYDSVGNRKTQTRAGTATTYTYDDADQLTTAATGSTQRGFTYDADGNQTSDGTNTFGYDAKNQLTSVTAGADTYAFTYDADGYRTKAAKGSTVLRTSSWDVSGSLPVIGSEYNAAGSRTAEYQYNPLGQIQTETTGGSGYFLHHDQLGSVTDVTDTNGAARIRYGYTAFGEATRTDVAANPPATPFTYTGAYTEPATSAAGYYLRARNYDPTTGRLTGTDPAALPAGRPYTSAYAYADNSPTRFTDPTGHTPDDPGDGKVHSVGEAAGIIGDGLVEGAKLPFQFVADVYHALRGQNGGAGGFLDKYLPVRPAYRLYKAAEMFRDQGCEELYDVYSRTADELAQQVVVAGLGGLRGWQRDAAMPVGGAGRYYGPTAETRFGAPYYTPLHPESSARINPEGGRRNCGLCAIAGDELMAGKNPAPVAGAPMPLTRAQMSERTGKPWVKMNGATPLVNQMLRWGPGARAIVGAWPKTGTGHYYNVINTDGKIIFLDFQTGKPRPFAERYDEWYLMRMN</sequence>
<feature type="region of interest" description="Disordered" evidence="3">
    <location>
        <begin position="1772"/>
        <end position="1791"/>
    </location>
</feature>
<feature type="domain" description="Tox-PL" evidence="4">
    <location>
        <begin position="1938"/>
        <end position="2032"/>
    </location>
</feature>
<feature type="domain" description="Teneurin-like YD-shell" evidence="6">
    <location>
        <begin position="1453"/>
        <end position="1755"/>
    </location>
</feature>
<evidence type="ECO:0000256" key="2">
    <source>
        <dbReference type="ARBA" id="ARBA00022737"/>
    </source>
</evidence>
<dbReference type="InterPro" id="IPR050708">
    <property type="entry name" value="T6SS_VgrG/RHS"/>
</dbReference>
<feature type="domain" description="Teneurin-like YD-shell" evidence="6">
    <location>
        <begin position="489"/>
        <end position="620"/>
    </location>
</feature>
<gene>
    <name evidence="7" type="ORF">Sspor_23830</name>
</gene>
<dbReference type="PANTHER" id="PTHR32305">
    <property type="match status" value="1"/>
</dbReference>
<dbReference type="InterPro" id="IPR031325">
    <property type="entry name" value="RHS_repeat"/>
</dbReference>
<keyword evidence="2" id="KW-0677">Repeat</keyword>
<feature type="compositionally biased region" description="Basic and acidic residues" evidence="3">
    <location>
        <begin position="1"/>
        <end position="19"/>
    </location>
</feature>
<keyword evidence="8" id="KW-1185">Reference proteome</keyword>
<dbReference type="EMBL" id="BNED01000005">
    <property type="protein sequence ID" value="GHI76822.1"/>
    <property type="molecule type" value="Genomic_DNA"/>
</dbReference>
<dbReference type="Proteomes" id="UP000608522">
    <property type="component" value="Unassembled WGS sequence"/>
</dbReference>
<dbReference type="Pfam" id="PF05593">
    <property type="entry name" value="RHS_repeat"/>
    <property type="match status" value="11"/>
</dbReference>
<dbReference type="SUPFAM" id="SSF69318">
    <property type="entry name" value="Integrin alpha N-terminal domain"/>
    <property type="match status" value="1"/>
</dbReference>
<evidence type="ECO:0000259" key="4">
    <source>
        <dbReference type="Pfam" id="PF15644"/>
    </source>
</evidence>
<dbReference type="Pfam" id="PF20148">
    <property type="entry name" value="DUF6531"/>
    <property type="match status" value="1"/>
</dbReference>
<evidence type="ECO:0000313" key="8">
    <source>
        <dbReference type="Proteomes" id="UP000608522"/>
    </source>
</evidence>
<reference evidence="8" key="1">
    <citation type="submission" date="2023-07" db="EMBL/GenBank/DDBJ databases">
        <title>Whole genome shotgun sequence of Streptomyces spororaveus NBRC 15456.</title>
        <authorList>
            <person name="Komaki H."/>
            <person name="Tamura T."/>
        </authorList>
    </citation>
    <scope>NUCLEOTIDE SEQUENCE [LARGE SCALE GENOMIC DNA]</scope>
    <source>
        <strain evidence="8">NBRC 15456</strain>
    </source>
</reference>
<evidence type="ECO:0000256" key="1">
    <source>
        <dbReference type="ARBA" id="ARBA00022729"/>
    </source>
</evidence>
<feature type="region of interest" description="Disordered" evidence="3">
    <location>
        <begin position="1"/>
        <end position="53"/>
    </location>
</feature>
<dbReference type="Gene3D" id="2.40.128.340">
    <property type="match status" value="1"/>
</dbReference>
<evidence type="ECO:0000256" key="3">
    <source>
        <dbReference type="SAM" id="MobiDB-lite"/>
    </source>
</evidence>
<name>A0ABQ3T8W4_9ACTN</name>
<organism evidence="7 8">
    <name type="scientific">Streptomyces spororaveus</name>
    <dbReference type="NCBI Taxonomy" id="284039"/>
    <lineage>
        <taxon>Bacteria</taxon>
        <taxon>Bacillati</taxon>
        <taxon>Actinomycetota</taxon>
        <taxon>Actinomycetes</taxon>
        <taxon>Kitasatosporales</taxon>
        <taxon>Streptomycetaceae</taxon>
        <taxon>Streptomyces</taxon>
    </lineage>
</organism>
<keyword evidence="1" id="KW-0732">Signal</keyword>
<dbReference type="InterPro" id="IPR013517">
    <property type="entry name" value="FG-GAP"/>
</dbReference>
<dbReference type="InterPro" id="IPR056823">
    <property type="entry name" value="TEN-like_YD-shell"/>
</dbReference>
<feature type="region of interest" description="Disordered" evidence="3">
    <location>
        <begin position="971"/>
        <end position="1009"/>
    </location>
</feature>
<dbReference type="InterPro" id="IPR022385">
    <property type="entry name" value="Rhs_assc_core"/>
</dbReference>
<feature type="domain" description="DUF6531" evidence="5">
    <location>
        <begin position="218"/>
        <end position="291"/>
    </location>
</feature>
<dbReference type="InterPro" id="IPR006530">
    <property type="entry name" value="YD"/>
</dbReference>
<dbReference type="Pfam" id="PF13517">
    <property type="entry name" value="FG-GAP_3"/>
    <property type="match status" value="2"/>
</dbReference>
<dbReference type="InterPro" id="IPR028994">
    <property type="entry name" value="Integrin_alpha_N"/>
</dbReference>
<dbReference type="InterPro" id="IPR028908">
    <property type="entry name" value="Tox-PL_dom"/>
</dbReference>
<dbReference type="Pfam" id="PF25023">
    <property type="entry name" value="TEN_YD-shell"/>
    <property type="match status" value="2"/>
</dbReference>
<evidence type="ECO:0008006" key="9">
    <source>
        <dbReference type="Google" id="ProtNLM"/>
    </source>
</evidence>
<dbReference type="SUPFAM" id="SSF69304">
    <property type="entry name" value="Tricorn protease N-terminal domain"/>
    <property type="match status" value="1"/>
</dbReference>
<dbReference type="InterPro" id="IPR045351">
    <property type="entry name" value="DUF6531"/>
</dbReference>
<accession>A0ABQ3T8W4</accession>
<dbReference type="NCBIfam" id="TIGR03696">
    <property type="entry name" value="Rhs_assc_core"/>
    <property type="match status" value="1"/>
</dbReference>
<evidence type="ECO:0000313" key="7">
    <source>
        <dbReference type="EMBL" id="GHI76822.1"/>
    </source>
</evidence>